<sequence>MGVHDEDGERQLSEPPATREELISLVTNDTFFVAMQSLAAAKFQIQSLNLFNDTDMKLFALASDQLNLIDWDRPDIAHVLATVSTPTSQHGCLPSKTVGRIGKRLATQIGLKESQTGQHLGFALKLKTRAILLALRDLSRNVLGFKTLHTKPLAFPSPDFLNWKILKYVSELPSLPKLNRLTLRFQLTKESIVLNLLKRTRPGGLFRGPMWLDPGKFKPIFEFCSSPESNMQNLEVRGPIYQMGPEERGQVHFQRQPYDEDAECCAHLRREGEGVRRRINFHLDPQGFVEAGTSFCNLLLSNSGAFDSSQAHTF</sequence>
<accession>A0A8H5K1S2</accession>
<name>A0A8H5K1S2_9HYPO</name>
<dbReference type="OrthoDB" id="3886018at2759"/>
<comment type="caution">
    <text evidence="1">The sequence shown here is derived from an EMBL/GenBank/DDBJ whole genome shotgun (WGS) entry which is preliminary data.</text>
</comment>
<dbReference type="EMBL" id="JAAOAQ010000126">
    <property type="protein sequence ID" value="KAF5565737.1"/>
    <property type="molecule type" value="Genomic_DNA"/>
</dbReference>
<protein>
    <submittedName>
        <fullName evidence="1">Uncharacterized protein</fullName>
    </submittedName>
</protein>
<reference evidence="1 2" key="1">
    <citation type="submission" date="2020-05" db="EMBL/GenBank/DDBJ databases">
        <title>Identification and distribution of gene clusters putatively required for synthesis of sphingolipid metabolism inhibitors in phylogenetically diverse species of the filamentous fungus Fusarium.</title>
        <authorList>
            <person name="Kim H.-S."/>
            <person name="Busman M."/>
            <person name="Brown D.W."/>
            <person name="Divon H."/>
            <person name="Uhlig S."/>
            <person name="Proctor R.H."/>
        </authorList>
    </citation>
    <scope>NUCLEOTIDE SEQUENCE [LARGE SCALE GENOMIC DNA]</scope>
    <source>
        <strain evidence="1 2">NRRL 13617</strain>
    </source>
</reference>
<proteinExistence type="predicted"/>
<gene>
    <name evidence="1" type="ORF">FPHYL_4138</name>
</gene>
<dbReference type="AlphaFoldDB" id="A0A8H5K1S2"/>
<dbReference type="Proteomes" id="UP000582016">
    <property type="component" value="Unassembled WGS sequence"/>
</dbReference>
<organism evidence="1 2">
    <name type="scientific">Fusarium phyllophilum</name>
    <dbReference type="NCBI Taxonomy" id="47803"/>
    <lineage>
        <taxon>Eukaryota</taxon>
        <taxon>Fungi</taxon>
        <taxon>Dikarya</taxon>
        <taxon>Ascomycota</taxon>
        <taxon>Pezizomycotina</taxon>
        <taxon>Sordariomycetes</taxon>
        <taxon>Hypocreomycetidae</taxon>
        <taxon>Hypocreales</taxon>
        <taxon>Nectriaceae</taxon>
        <taxon>Fusarium</taxon>
        <taxon>Fusarium fujikuroi species complex</taxon>
    </lineage>
</organism>
<evidence type="ECO:0000313" key="1">
    <source>
        <dbReference type="EMBL" id="KAF5565737.1"/>
    </source>
</evidence>
<keyword evidence="2" id="KW-1185">Reference proteome</keyword>
<evidence type="ECO:0000313" key="2">
    <source>
        <dbReference type="Proteomes" id="UP000582016"/>
    </source>
</evidence>